<dbReference type="PANTHER" id="PTHR35936:SF25">
    <property type="entry name" value="ABC TRANSPORTER SUBSTRATE-BINDING PROTEIN"/>
    <property type="match status" value="1"/>
</dbReference>
<evidence type="ECO:0000313" key="5">
    <source>
        <dbReference type="EMBL" id="NLR22190.1"/>
    </source>
</evidence>
<dbReference type="Pfam" id="PF00497">
    <property type="entry name" value="SBP_bac_3"/>
    <property type="match status" value="1"/>
</dbReference>
<dbReference type="AlphaFoldDB" id="A0A8I2KLI8"/>
<keyword evidence="2 3" id="KW-0732">Signal</keyword>
<reference evidence="5" key="1">
    <citation type="submission" date="2019-10" db="EMBL/GenBank/DDBJ databases">
        <authorList>
            <person name="Paulsen S."/>
        </authorList>
    </citation>
    <scope>NUCLEOTIDE SEQUENCE</scope>
    <source>
        <strain evidence="5">LMG 19692</strain>
    </source>
</reference>
<sequence>MLIRLSVLLFVLVFPKSYASDCADQPSLKIGIGSSWPPFVMYGTRPYGIDVDITRAVFERAGFCIEFIQLPSSARGITELEKGLIDVLPSASFSVDRAKIAYFSSPYRREKMRLFANKEIDLDSNLIELFSAGYTFTANPGAYYGEEVKQIKKIDWYDRRLFEIASLDRRIEMVAKNRVDFLIEDEDAGYYYINKLGYQSIQLHPYVVNDNAIHFMLGRHAFKRSDIERVNEAITNLNGTIANISEKYRKDSG</sequence>
<evidence type="ECO:0000313" key="8">
    <source>
        <dbReference type="Proteomes" id="UP001304419"/>
    </source>
</evidence>
<name>A0A8I2KLI8_9GAMM</name>
<keyword evidence="8" id="KW-1185">Reference proteome</keyword>
<feature type="domain" description="Solute-binding protein family 3/N-terminal" evidence="4">
    <location>
        <begin position="27"/>
        <end position="252"/>
    </location>
</feature>
<gene>
    <name evidence="5" type="ORF">F9Y85_12820</name>
    <name evidence="6" type="ORF">R5H13_21405</name>
</gene>
<organism evidence="5 7">
    <name type="scientific">Pseudoalteromonas maricaloris</name>
    <dbReference type="NCBI Taxonomy" id="184924"/>
    <lineage>
        <taxon>Bacteria</taxon>
        <taxon>Pseudomonadati</taxon>
        <taxon>Pseudomonadota</taxon>
        <taxon>Gammaproteobacteria</taxon>
        <taxon>Alteromonadales</taxon>
        <taxon>Pseudoalteromonadaceae</taxon>
        <taxon>Pseudoalteromonas</taxon>
    </lineage>
</organism>
<dbReference type="Gene3D" id="3.40.190.10">
    <property type="entry name" value="Periplasmic binding protein-like II"/>
    <property type="match status" value="2"/>
</dbReference>
<proteinExistence type="inferred from homology"/>
<evidence type="ECO:0000256" key="2">
    <source>
        <dbReference type="ARBA" id="ARBA00022729"/>
    </source>
</evidence>
<accession>A0A8I2KLI8</accession>
<evidence type="ECO:0000313" key="6">
    <source>
        <dbReference type="EMBL" id="WOX31498.1"/>
    </source>
</evidence>
<reference evidence="6 8" key="2">
    <citation type="submission" date="2023-10" db="EMBL/GenBank/DDBJ databases">
        <title>To unveil natural product biosynthetic capacity in Pseudoalteromonas.</title>
        <authorList>
            <person name="Wang J."/>
        </authorList>
    </citation>
    <scope>NUCLEOTIDE SEQUENCE [LARGE SCALE GENOMIC DNA]</scope>
    <source>
        <strain evidence="6 8">DSM 15914</strain>
    </source>
</reference>
<dbReference type="SMART" id="SM00062">
    <property type="entry name" value="PBPb"/>
    <property type="match status" value="1"/>
</dbReference>
<evidence type="ECO:0000256" key="1">
    <source>
        <dbReference type="ARBA" id="ARBA00010333"/>
    </source>
</evidence>
<dbReference type="Proteomes" id="UP000646877">
    <property type="component" value="Unassembled WGS sequence"/>
</dbReference>
<dbReference type="RefSeq" id="WP_039495328.1">
    <property type="nucleotide sequence ID" value="NZ_CBCSDF010000005.1"/>
</dbReference>
<evidence type="ECO:0000256" key="3">
    <source>
        <dbReference type="SAM" id="SignalP"/>
    </source>
</evidence>
<dbReference type="SUPFAM" id="SSF53850">
    <property type="entry name" value="Periplasmic binding protein-like II"/>
    <property type="match status" value="1"/>
</dbReference>
<dbReference type="Proteomes" id="UP001304419">
    <property type="component" value="Chromosome 2"/>
</dbReference>
<evidence type="ECO:0000259" key="4">
    <source>
        <dbReference type="SMART" id="SM00062"/>
    </source>
</evidence>
<protein>
    <submittedName>
        <fullName evidence="5">Amino acid ABC transporter substrate-binding protein</fullName>
    </submittedName>
    <submittedName>
        <fullName evidence="6">Transporter substrate-binding domain-containing protein</fullName>
    </submittedName>
</protein>
<dbReference type="PANTHER" id="PTHR35936">
    <property type="entry name" value="MEMBRANE-BOUND LYTIC MUREIN TRANSGLYCOSYLASE F"/>
    <property type="match status" value="1"/>
</dbReference>
<dbReference type="InterPro" id="IPR001638">
    <property type="entry name" value="Solute-binding_3/MltF_N"/>
</dbReference>
<dbReference type="EMBL" id="CP137579">
    <property type="protein sequence ID" value="WOX31498.1"/>
    <property type="molecule type" value="Genomic_DNA"/>
</dbReference>
<dbReference type="EMBL" id="WEIA01000007">
    <property type="protein sequence ID" value="NLR22190.1"/>
    <property type="molecule type" value="Genomic_DNA"/>
</dbReference>
<evidence type="ECO:0000313" key="7">
    <source>
        <dbReference type="Proteomes" id="UP000646877"/>
    </source>
</evidence>
<feature type="signal peptide" evidence="3">
    <location>
        <begin position="1"/>
        <end position="19"/>
    </location>
</feature>
<feature type="chain" id="PRO_5044460658" evidence="3">
    <location>
        <begin position="20"/>
        <end position="253"/>
    </location>
</feature>
<comment type="similarity">
    <text evidence="1">Belongs to the bacterial solute-binding protein 3 family.</text>
</comment>